<keyword evidence="3" id="KW-1185">Reference proteome</keyword>
<organism evidence="2 3">
    <name type="scientific">Lophiotrema nucula</name>
    <dbReference type="NCBI Taxonomy" id="690887"/>
    <lineage>
        <taxon>Eukaryota</taxon>
        <taxon>Fungi</taxon>
        <taxon>Dikarya</taxon>
        <taxon>Ascomycota</taxon>
        <taxon>Pezizomycotina</taxon>
        <taxon>Dothideomycetes</taxon>
        <taxon>Pleosporomycetidae</taxon>
        <taxon>Pleosporales</taxon>
        <taxon>Lophiotremataceae</taxon>
        <taxon>Lophiotrema</taxon>
    </lineage>
</organism>
<protein>
    <submittedName>
        <fullName evidence="2">Uncharacterized protein</fullName>
    </submittedName>
</protein>
<feature type="region of interest" description="Disordered" evidence="1">
    <location>
        <begin position="1"/>
        <end position="33"/>
    </location>
</feature>
<sequence>MPRLRAPRRNLSPDADAEAENTNNTNTGVPDTQVILPESPRVMPTELELELELDLEPEPSVSVSVGVSVGVAETYLHPEHADSQLSLATSGMSLKSGAGRELRSRVEGGGGGRKVPFTEQNWRVFNSWLERLEKESNGGGEEHPSGFWMRKVDRKYKFPIRREEYDGGNYIWWRWRCCNDRCSELNTCISTGVFVRKEEKVSQMGDGYDERYGMGDEGVAARTQVLLHHNDNNNNAINPHPQFKDGKRTTKHRTEAKSSKDEKTIKRVLPYIGQLCTRCGHAACRPYVEELPGCALVDVGKWVYNKEGEAKVYGQNHAGRGAPQDGRPLDWAWQWWESPQTYRSWEEGCGQEERERSMRDDYYVYRKRGVRSMNKPKGKWIEVGSVRSGESRI</sequence>
<dbReference type="Proteomes" id="UP000799770">
    <property type="component" value="Unassembled WGS sequence"/>
</dbReference>
<evidence type="ECO:0000256" key="1">
    <source>
        <dbReference type="SAM" id="MobiDB-lite"/>
    </source>
</evidence>
<feature type="compositionally biased region" description="Basic and acidic residues" evidence="1">
    <location>
        <begin position="242"/>
        <end position="258"/>
    </location>
</feature>
<evidence type="ECO:0000313" key="2">
    <source>
        <dbReference type="EMBL" id="KAF2111022.1"/>
    </source>
</evidence>
<dbReference type="EMBL" id="ML977336">
    <property type="protein sequence ID" value="KAF2111022.1"/>
    <property type="molecule type" value="Genomic_DNA"/>
</dbReference>
<gene>
    <name evidence="2" type="ORF">BDV96DRAFT_194749</name>
</gene>
<reference evidence="2" key="1">
    <citation type="journal article" date="2020" name="Stud. Mycol.">
        <title>101 Dothideomycetes genomes: a test case for predicting lifestyles and emergence of pathogens.</title>
        <authorList>
            <person name="Haridas S."/>
            <person name="Albert R."/>
            <person name="Binder M."/>
            <person name="Bloem J."/>
            <person name="Labutti K."/>
            <person name="Salamov A."/>
            <person name="Andreopoulos B."/>
            <person name="Baker S."/>
            <person name="Barry K."/>
            <person name="Bills G."/>
            <person name="Bluhm B."/>
            <person name="Cannon C."/>
            <person name="Castanera R."/>
            <person name="Culley D."/>
            <person name="Daum C."/>
            <person name="Ezra D."/>
            <person name="Gonzalez J."/>
            <person name="Henrissat B."/>
            <person name="Kuo A."/>
            <person name="Liang C."/>
            <person name="Lipzen A."/>
            <person name="Lutzoni F."/>
            <person name="Magnuson J."/>
            <person name="Mondo S."/>
            <person name="Nolan M."/>
            <person name="Ohm R."/>
            <person name="Pangilinan J."/>
            <person name="Park H.-J."/>
            <person name="Ramirez L."/>
            <person name="Alfaro M."/>
            <person name="Sun H."/>
            <person name="Tritt A."/>
            <person name="Yoshinaga Y."/>
            <person name="Zwiers L.-H."/>
            <person name="Turgeon B."/>
            <person name="Goodwin S."/>
            <person name="Spatafora J."/>
            <person name="Crous P."/>
            <person name="Grigoriev I."/>
        </authorList>
    </citation>
    <scope>NUCLEOTIDE SEQUENCE</scope>
    <source>
        <strain evidence="2">CBS 627.86</strain>
    </source>
</reference>
<accession>A0A6A5YV61</accession>
<feature type="region of interest" description="Disordered" evidence="1">
    <location>
        <begin position="231"/>
        <end position="258"/>
    </location>
</feature>
<proteinExistence type="predicted"/>
<evidence type="ECO:0000313" key="3">
    <source>
        <dbReference type="Proteomes" id="UP000799770"/>
    </source>
</evidence>
<name>A0A6A5YV61_9PLEO</name>
<dbReference type="AlphaFoldDB" id="A0A6A5YV61"/>